<organism evidence="1 2">
    <name type="scientific">Bilifractor porci</name>
    <dbReference type="NCBI Taxonomy" id="2606636"/>
    <lineage>
        <taxon>Bacteria</taxon>
        <taxon>Bacillati</taxon>
        <taxon>Bacillota</taxon>
        <taxon>Clostridia</taxon>
        <taxon>Lachnospirales</taxon>
        <taxon>Lachnospiraceae</taxon>
        <taxon>Bilifractor</taxon>
    </lineage>
</organism>
<dbReference type="AlphaFoldDB" id="A0A7X2TPR2"/>
<dbReference type="Proteomes" id="UP000466864">
    <property type="component" value="Unassembled WGS sequence"/>
</dbReference>
<comment type="caution">
    <text evidence="1">The sequence shown here is derived from an EMBL/GenBank/DDBJ whole genome shotgun (WGS) entry which is preliminary data.</text>
</comment>
<dbReference type="RefSeq" id="WP_154458786.1">
    <property type="nucleotide sequence ID" value="NZ_VUMV01000009.1"/>
</dbReference>
<gene>
    <name evidence="1" type="ORF">FYJ60_11270</name>
</gene>
<evidence type="ECO:0000313" key="2">
    <source>
        <dbReference type="Proteomes" id="UP000466864"/>
    </source>
</evidence>
<proteinExistence type="predicted"/>
<keyword evidence="2" id="KW-1185">Reference proteome</keyword>
<reference evidence="1 2" key="1">
    <citation type="submission" date="2019-08" db="EMBL/GenBank/DDBJ databases">
        <title>In-depth cultivation of the pig gut microbiome towards novel bacterial diversity and tailored functional studies.</title>
        <authorList>
            <person name="Wylensek D."/>
            <person name="Hitch T.C.A."/>
            <person name="Clavel T."/>
        </authorList>
    </citation>
    <scope>NUCLEOTIDE SEQUENCE [LARGE SCALE GENOMIC DNA]</scope>
    <source>
        <strain evidence="1 2">Oil+RF-744-WCA-WT-13</strain>
    </source>
</reference>
<protein>
    <submittedName>
        <fullName evidence="1">Uncharacterized protein</fullName>
    </submittedName>
</protein>
<accession>A0A7X2TPR2</accession>
<name>A0A7X2TPR2_9FIRM</name>
<sequence length="223" mass="25892">MAIPVKEVKFYDNGRIYATVEVKTYENGRVEIVPPDGYRMYPMDIETADTSAHGYASELIRMWWKGSRQYKCYMVPVPEELFNVMMRPDWSEDKRNLRSHKCRVEGAHGTPIICRKASCVGCPKAGKDMETNQTSYIEDLKKNSSWEPSTEDTTSAVAMDHINHDELIDFLAKHQKKLAKIKLLEDAGYSVKEIHEILDLSINTIYTDRKRIEKLEKEFFKED</sequence>
<evidence type="ECO:0000313" key="1">
    <source>
        <dbReference type="EMBL" id="MST82885.1"/>
    </source>
</evidence>
<dbReference type="EMBL" id="VUMV01000009">
    <property type="protein sequence ID" value="MST82885.1"/>
    <property type="molecule type" value="Genomic_DNA"/>
</dbReference>